<comment type="caution">
    <text evidence="1">The sequence shown here is derived from an EMBL/GenBank/DDBJ whole genome shotgun (WGS) entry which is preliminary data.</text>
</comment>
<evidence type="ECO:0000313" key="2">
    <source>
        <dbReference type="Proteomes" id="UP000288805"/>
    </source>
</evidence>
<evidence type="ECO:0000313" key="1">
    <source>
        <dbReference type="EMBL" id="RVX03041.1"/>
    </source>
</evidence>
<organism evidence="1 2">
    <name type="scientific">Vitis vinifera</name>
    <name type="common">Grape</name>
    <dbReference type="NCBI Taxonomy" id="29760"/>
    <lineage>
        <taxon>Eukaryota</taxon>
        <taxon>Viridiplantae</taxon>
        <taxon>Streptophyta</taxon>
        <taxon>Embryophyta</taxon>
        <taxon>Tracheophyta</taxon>
        <taxon>Spermatophyta</taxon>
        <taxon>Magnoliopsida</taxon>
        <taxon>eudicotyledons</taxon>
        <taxon>Gunneridae</taxon>
        <taxon>Pentapetalae</taxon>
        <taxon>rosids</taxon>
        <taxon>Vitales</taxon>
        <taxon>Vitaceae</taxon>
        <taxon>Viteae</taxon>
        <taxon>Vitis</taxon>
    </lineage>
</organism>
<accession>A0A438J245</accession>
<proteinExistence type="predicted"/>
<gene>
    <name evidence="1" type="ORF">CK203_016792</name>
</gene>
<dbReference type="AlphaFoldDB" id="A0A438J245"/>
<sequence length="177" mass="19632">MDGHVILNTQGVLDSAVAPAKGIRTGCPDAPSDGYVSHGALSSYEWLSETMVGDAAVRDRGKRLCRMIVGSDLLSLPLVFSFCRRFISGWIMLIIRMCCGDYPGVYALPASEIRMMMVRLITRATRHHELRATCFPRGGVPTILNPSQNVKFLLAITQLQLRVHSWGLQREDESRNA</sequence>
<dbReference type="EMBL" id="QGNW01000067">
    <property type="protein sequence ID" value="RVX03041.1"/>
    <property type="molecule type" value="Genomic_DNA"/>
</dbReference>
<reference evidence="1 2" key="1">
    <citation type="journal article" date="2018" name="PLoS Genet.">
        <title>Population sequencing reveals clonal diversity and ancestral inbreeding in the grapevine cultivar Chardonnay.</title>
        <authorList>
            <person name="Roach M.J."/>
            <person name="Johnson D.L."/>
            <person name="Bohlmann J."/>
            <person name="van Vuuren H.J."/>
            <person name="Jones S.J."/>
            <person name="Pretorius I.S."/>
            <person name="Schmidt S.A."/>
            <person name="Borneman A.R."/>
        </authorList>
    </citation>
    <scope>NUCLEOTIDE SEQUENCE [LARGE SCALE GENOMIC DNA]</scope>
    <source>
        <strain evidence="2">cv. Chardonnay</strain>
        <tissue evidence="1">Leaf</tissue>
    </source>
</reference>
<name>A0A438J245_VITVI</name>
<dbReference type="Proteomes" id="UP000288805">
    <property type="component" value="Unassembled WGS sequence"/>
</dbReference>
<protein>
    <submittedName>
        <fullName evidence="1">Uncharacterized protein</fullName>
    </submittedName>
</protein>